<evidence type="ECO:0000313" key="2">
    <source>
        <dbReference type="Proteomes" id="UP000004508"/>
    </source>
</evidence>
<protein>
    <submittedName>
        <fullName evidence="1">Uncharacterized protein</fullName>
    </submittedName>
</protein>
<reference evidence="1 2" key="1">
    <citation type="journal article" date="2011" name="Stand. Genomic Sci.">
        <title>Non-contiguous finished genome sequence and contextual data of the filamentous soil bacterium Ktedonobacter racemifer type strain (SOSP1-21).</title>
        <authorList>
            <person name="Chang Y.J."/>
            <person name="Land M."/>
            <person name="Hauser L."/>
            <person name="Chertkov O."/>
            <person name="Del Rio T.G."/>
            <person name="Nolan M."/>
            <person name="Copeland A."/>
            <person name="Tice H."/>
            <person name="Cheng J.F."/>
            <person name="Lucas S."/>
            <person name="Han C."/>
            <person name="Goodwin L."/>
            <person name="Pitluck S."/>
            <person name="Ivanova N."/>
            <person name="Ovchinikova G."/>
            <person name="Pati A."/>
            <person name="Chen A."/>
            <person name="Palaniappan K."/>
            <person name="Mavromatis K."/>
            <person name="Liolios K."/>
            <person name="Brettin T."/>
            <person name="Fiebig A."/>
            <person name="Rohde M."/>
            <person name="Abt B."/>
            <person name="Goker M."/>
            <person name="Detter J.C."/>
            <person name="Woyke T."/>
            <person name="Bristow J."/>
            <person name="Eisen J.A."/>
            <person name="Markowitz V."/>
            <person name="Hugenholtz P."/>
            <person name="Kyrpides N.C."/>
            <person name="Klenk H.P."/>
            <person name="Lapidus A."/>
        </authorList>
    </citation>
    <scope>NUCLEOTIDE SEQUENCE [LARGE SCALE GENOMIC DNA]</scope>
    <source>
        <strain evidence="2">DSM 44963</strain>
    </source>
</reference>
<organism evidence="1 2">
    <name type="scientific">Ktedonobacter racemifer DSM 44963</name>
    <dbReference type="NCBI Taxonomy" id="485913"/>
    <lineage>
        <taxon>Bacteria</taxon>
        <taxon>Bacillati</taxon>
        <taxon>Chloroflexota</taxon>
        <taxon>Ktedonobacteria</taxon>
        <taxon>Ktedonobacterales</taxon>
        <taxon>Ktedonobacteraceae</taxon>
        <taxon>Ktedonobacter</taxon>
    </lineage>
</organism>
<dbReference type="STRING" id="485913.Krac_9681"/>
<name>D6TDB4_KTERA</name>
<dbReference type="AlphaFoldDB" id="D6TDB4"/>
<dbReference type="EMBL" id="ADVG01000001">
    <property type="protein sequence ID" value="EFH88259.1"/>
    <property type="molecule type" value="Genomic_DNA"/>
</dbReference>
<dbReference type="InParanoid" id="D6TDB4"/>
<proteinExistence type="predicted"/>
<sequence>MRYPARLHPLVFRGQLGDINGVPDQKTEVRIPSAITMIATSVIAMDILMITETSGQSSFFLAFIMLFHAVNPFLDFLTDALAILALKQICTTAQDLYDRPAASDLRWLLMQRTNGGTYEFLQMVRPM</sequence>
<gene>
    <name evidence="1" type="ORF">Krac_9681</name>
</gene>
<keyword evidence="2" id="KW-1185">Reference proteome</keyword>
<comment type="caution">
    <text evidence="1">The sequence shown here is derived from an EMBL/GenBank/DDBJ whole genome shotgun (WGS) entry which is preliminary data.</text>
</comment>
<dbReference type="Proteomes" id="UP000004508">
    <property type="component" value="Unassembled WGS sequence"/>
</dbReference>
<accession>D6TDB4</accession>
<evidence type="ECO:0000313" key="1">
    <source>
        <dbReference type="EMBL" id="EFH88259.1"/>
    </source>
</evidence>